<reference evidence="2 3" key="1">
    <citation type="submission" date="2018-04" db="EMBL/GenBank/DDBJ databases">
        <authorList>
            <person name="Zhang X."/>
            <person name="Yuan J."/>
            <person name="Li F."/>
            <person name="Xiang J."/>
        </authorList>
    </citation>
    <scope>NUCLEOTIDE SEQUENCE [LARGE SCALE GENOMIC DNA]</scope>
    <source>
        <tissue evidence="2">Muscle</tissue>
    </source>
</reference>
<evidence type="ECO:0000256" key="1">
    <source>
        <dbReference type="SAM" id="MobiDB-lite"/>
    </source>
</evidence>
<dbReference type="Proteomes" id="UP000283509">
    <property type="component" value="Unassembled WGS sequence"/>
</dbReference>
<sequence length="659" mass="74261">MSHFSPGHIRNEIKARAVITFDLLASTMRTLHNAQDQPARKHIPARPNCDNTRGAPRTKDANSLGSGQRDRRQAERQMRNAYGFKTGSDPLLFPRAQQSGIELVVNGIHIQSRAVSREVFVCRHKWEVEAPALIVGLVAWQLPRPHPVHHLFITLSSSFRFFPSPFHHHCLLLQFHTLPSPSTISYLLSLSLHHISTLPSPFTPLPSFLLFHISPPLLLLPPFHPLLSPFTISPPLPSPFTISPHSSPSPFHHHCPLLHHLPTILSLTISTTINFSPLHFFTPLPSPFTIRPWPSPSPSLHIYHPLPSISHHSSSPFHTIPFSLTFLHLPFTTISPPFFTFHHCPLSTSTFHPLHTFTPLLLPSPFHHIAPLPPPIYPFTISPPLPFSIFTTIPFSPFHHHCLLPSPFHHIASPSPFHHHCLLPSPFTTIGCSLSPFTTIAFPPFHLPSLPPLHLLISPFLSPTIASYLSPFHHHSLLSLALSFHFTTIHSSSLHTIAPPFPLSIPIAIHHHCLSSFPCPLPPIFTTILPSPSPHHFTHHCSVTMAPNNCSSLPLFHFTHHPIHHHCPHINHHHCLLPSPFHHHCFSLPPFHHHCFSLTISPPFLLPSPFHHHCLLPTISPHWPPFHHHCFSLHHFLLLPHHSPPCFPSTHMTLSLRCH</sequence>
<gene>
    <name evidence="2" type="ORF">C7M84_019816</name>
</gene>
<proteinExistence type="predicted"/>
<accession>A0A3R7MI70</accession>
<protein>
    <submittedName>
        <fullName evidence="2">Uncharacterized protein</fullName>
    </submittedName>
</protein>
<keyword evidence="3" id="KW-1185">Reference proteome</keyword>
<dbReference type="EMBL" id="QCYY01003722">
    <property type="protein sequence ID" value="ROT62348.1"/>
    <property type="molecule type" value="Genomic_DNA"/>
</dbReference>
<comment type="caution">
    <text evidence="2">The sequence shown here is derived from an EMBL/GenBank/DDBJ whole genome shotgun (WGS) entry which is preliminary data.</text>
</comment>
<dbReference type="AlphaFoldDB" id="A0A3R7MI70"/>
<feature type="region of interest" description="Disordered" evidence="1">
    <location>
        <begin position="32"/>
        <end position="75"/>
    </location>
</feature>
<organism evidence="2 3">
    <name type="scientific">Penaeus vannamei</name>
    <name type="common">Whiteleg shrimp</name>
    <name type="synonym">Litopenaeus vannamei</name>
    <dbReference type="NCBI Taxonomy" id="6689"/>
    <lineage>
        <taxon>Eukaryota</taxon>
        <taxon>Metazoa</taxon>
        <taxon>Ecdysozoa</taxon>
        <taxon>Arthropoda</taxon>
        <taxon>Crustacea</taxon>
        <taxon>Multicrustacea</taxon>
        <taxon>Malacostraca</taxon>
        <taxon>Eumalacostraca</taxon>
        <taxon>Eucarida</taxon>
        <taxon>Decapoda</taxon>
        <taxon>Dendrobranchiata</taxon>
        <taxon>Penaeoidea</taxon>
        <taxon>Penaeidae</taxon>
        <taxon>Penaeus</taxon>
    </lineage>
</organism>
<evidence type="ECO:0000313" key="2">
    <source>
        <dbReference type="EMBL" id="ROT62348.1"/>
    </source>
</evidence>
<reference evidence="2 3" key="2">
    <citation type="submission" date="2019-01" db="EMBL/GenBank/DDBJ databases">
        <title>The decoding of complex shrimp genome reveals the adaptation for benthos swimmer, frequently molting mechanism and breeding impact on genome.</title>
        <authorList>
            <person name="Sun Y."/>
            <person name="Gao Y."/>
            <person name="Yu Y."/>
        </authorList>
    </citation>
    <scope>NUCLEOTIDE SEQUENCE [LARGE SCALE GENOMIC DNA]</scope>
    <source>
        <tissue evidence="2">Muscle</tissue>
    </source>
</reference>
<evidence type="ECO:0000313" key="3">
    <source>
        <dbReference type="Proteomes" id="UP000283509"/>
    </source>
</evidence>
<name>A0A3R7MI70_PENVA</name>